<evidence type="ECO:0000313" key="2">
    <source>
        <dbReference type="Proteomes" id="UP000009138"/>
    </source>
</evidence>
<reference evidence="1 2" key="1">
    <citation type="journal article" date="2009" name="PLoS Genet.">
        <title>Genomic analysis of the basal lineage fungus Rhizopus oryzae reveals a whole-genome duplication.</title>
        <authorList>
            <person name="Ma L.-J."/>
            <person name="Ibrahim A.S."/>
            <person name="Skory C."/>
            <person name="Grabherr M.G."/>
            <person name="Burger G."/>
            <person name="Butler M."/>
            <person name="Elias M."/>
            <person name="Idnurm A."/>
            <person name="Lang B.F."/>
            <person name="Sone T."/>
            <person name="Abe A."/>
            <person name="Calvo S.E."/>
            <person name="Corrochano L.M."/>
            <person name="Engels R."/>
            <person name="Fu J."/>
            <person name="Hansberg W."/>
            <person name="Kim J.-M."/>
            <person name="Kodira C.D."/>
            <person name="Koehrsen M.J."/>
            <person name="Liu B."/>
            <person name="Miranda-Saavedra D."/>
            <person name="O'Leary S."/>
            <person name="Ortiz-Castellanos L."/>
            <person name="Poulter R."/>
            <person name="Rodriguez-Romero J."/>
            <person name="Ruiz-Herrera J."/>
            <person name="Shen Y.-Q."/>
            <person name="Zeng Q."/>
            <person name="Galagan J."/>
            <person name="Birren B.W."/>
            <person name="Cuomo C.A."/>
            <person name="Wickes B.L."/>
        </authorList>
    </citation>
    <scope>NUCLEOTIDE SEQUENCE [LARGE SCALE GENOMIC DNA]</scope>
    <source>
        <strain evidence="2">RA 99-880 / ATCC MYA-4621 / FGSC 9543 / NRRL 43880</strain>
    </source>
</reference>
<sequence length="59" mass="6909">MDSIRGSKQGYLLKLKKYRVDAHQTTEVYCKATTDIHQDFKYITDNRGYGKMYSVSLKN</sequence>
<protein>
    <submittedName>
        <fullName evidence="1">Uncharacterized protein</fullName>
    </submittedName>
</protein>
<dbReference type="EMBL" id="CH476733">
    <property type="protein sequence ID" value="EIE77648.1"/>
    <property type="molecule type" value="Genomic_DNA"/>
</dbReference>
<dbReference type="InParanoid" id="I1BN68"/>
<dbReference type="GeneID" id="93609324"/>
<keyword evidence="2" id="KW-1185">Reference proteome</keyword>
<proteinExistence type="predicted"/>
<dbReference type="RefSeq" id="XP_067513044.1">
    <property type="nucleotide sequence ID" value="XM_067656943.1"/>
</dbReference>
<dbReference type="Proteomes" id="UP000009138">
    <property type="component" value="Unassembled WGS sequence"/>
</dbReference>
<dbReference type="VEuPathDB" id="FungiDB:RO3G_02352"/>
<name>I1BN68_RHIO9</name>
<accession>I1BN68</accession>
<dbReference type="AlphaFoldDB" id="I1BN68"/>
<evidence type="ECO:0000313" key="1">
    <source>
        <dbReference type="EMBL" id="EIE77648.1"/>
    </source>
</evidence>
<gene>
    <name evidence="1" type="ORF">RO3G_02352</name>
</gene>
<organism evidence="1 2">
    <name type="scientific">Rhizopus delemar (strain RA 99-880 / ATCC MYA-4621 / FGSC 9543 / NRRL 43880)</name>
    <name type="common">Mucormycosis agent</name>
    <name type="synonym">Rhizopus arrhizus var. delemar</name>
    <dbReference type="NCBI Taxonomy" id="246409"/>
    <lineage>
        <taxon>Eukaryota</taxon>
        <taxon>Fungi</taxon>
        <taxon>Fungi incertae sedis</taxon>
        <taxon>Mucoromycota</taxon>
        <taxon>Mucoromycotina</taxon>
        <taxon>Mucoromycetes</taxon>
        <taxon>Mucorales</taxon>
        <taxon>Mucorineae</taxon>
        <taxon>Rhizopodaceae</taxon>
        <taxon>Rhizopus</taxon>
    </lineage>
</organism>